<dbReference type="AlphaFoldDB" id="A0A7S8HGS6"/>
<evidence type="ECO:0000256" key="1">
    <source>
        <dbReference type="SAM" id="Phobius"/>
    </source>
</evidence>
<keyword evidence="3" id="KW-1185">Reference proteome</keyword>
<feature type="transmembrane region" description="Helical" evidence="1">
    <location>
        <begin position="77"/>
        <end position="104"/>
    </location>
</feature>
<dbReference type="KEGG" id="mcui:G8O30_12590"/>
<dbReference type="Gene3D" id="3.30.450.40">
    <property type="match status" value="1"/>
</dbReference>
<accession>A0A7S8HGS6</accession>
<reference evidence="2 3" key="1">
    <citation type="submission" date="2019-07" db="EMBL/GenBank/DDBJ databases">
        <title>Genome sequence of 2 isolates from Red Sea Mangroves.</title>
        <authorList>
            <person name="Sefrji F."/>
            <person name="Michoud G."/>
            <person name="Merlino G."/>
            <person name="Daffonchio D."/>
        </authorList>
    </citation>
    <scope>NUCLEOTIDE SEQUENCE [LARGE SCALE GENOMIC DNA]</scope>
    <source>
        <strain evidence="2 3">R1DC41</strain>
    </source>
</reference>
<protein>
    <recommendedName>
        <fullName evidence="4">GAF domain-containing protein</fullName>
    </recommendedName>
</protein>
<dbReference type="EMBL" id="CP049742">
    <property type="protein sequence ID" value="QPC47735.1"/>
    <property type="molecule type" value="Genomic_DNA"/>
</dbReference>
<dbReference type="InterPro" id="IPR029016">
    <property type="entry name" value="GAF-like_dom_sf"/>
</dbReference>
<dbReference type="Gene3D" id="1.10.1760.20">
    <property type="match status" value="1"/>
</dbReference>
<evidence type="ECO:0008006" key="4">
    <source>
        <dbReference type="Google" id="ProtNLM"/>
    </source>
</evidence>
<organism evidence="2 3">
    <name type="scientific">Mangrovibacillus cuniculi</name>
    <dbReference type="NCBI Taxonomy" id="2593652"/>
    <lineage>
        <taxon>Bacteria</taxon>
        <taxon>Bacillati</taxon>
        <taxon>Bacillota</taxon>
        <taxon>Bacilli</taxon>
        <taxon>Bacillales</taxon>
        <taxon>Bacillaceae</taxon>
        <taxon>Mangrovibacillus</taxon>
    </lineage>
</organism>
<evidence type="ECO:0000313" key="2">
    <source>
        <dbReference type="EMBL" id="QPC47735.1"/>
    </source>
</evidence>
<dbReference type="Proteomes" id="UP000593626">
    <property type="component" value="Chromosome"/>
</dbReference>
<feature type="transmembrane region" description="Helical" evidence="1">
    <location>
        <begin position="12"/>
        <end position="30"/>
    </location>
</feature>
<keyword evidence="1" id="KW-0812">Transmembrane</keyword>
<proteinExistence type="predicted"/>
<evidence type="ECO:0000313" key="3">
    <source>
        <dbReference type="Proteomes" id="UP000593626"/>
    </source>
</evidence>
<feature type="transmembrane region" description="Helical" evidence="1">
    <location>
        <begin position="42"/>
        <end position="68"/>
    </location>
</feature>
<sequence length="409" mass="47977">MFKQNKHWIKWIELVTIAFVLTLFTYMISLDEIVNVSIFSTFILLIAIRYGILLGISAATWSVIQLFLTQVKAGNDVFLFVTFGPFWVTVIFYFVIAYVGGLYATRYKERYEDKEAERREVAIQLQQAVATLQTVHETNSILEKKVLTTETTINSVYRMLRSLDQENVESFTNNVAEILENYYGAKNYGIYHVDQNERVLRLKLKNGELTQLPTTIFTDQSPSFYQRMSSTGNITMRNISEEEKNAPLLAIPLRYDYSLKQVIIINDMDISSLSREGVLILQHVQSIMEDYLRKITRKEEQEREQHFYHNTSICKPAYFKKRVEIEKERWEKFGIAYSYFRLEAKKIDELILSDLDQALRPYLREVDILGYFPQREWIVVLLPATSKEHINIIQTRIQHVVGELMVVHD</sequence>
<gene>
    <name evidence="2" type="ORF">G8O30_12590</name>
</gene>
<keyword evidence="1" id="KW-1133">Transmembrane helix</keyword>
<dbReference type="RefSeq" id="WP_239672409.1">
    <property type="nucleotide sequence ID" value="NZ_CP049742.1"/>
</dbReference>
<keyword evidence="1" id="KW-0472">Membrane</keyword>
<name>A0A7S8HGS6_9BACI</name>